<evidence type="ECO:0000313" key="1">
    <source>
        <dbReference type="EMBL" id="JAH27946.1"/>
    </source>
</evidence>
<organism evidence="1">
    <name type="scientific">Anguilla anguilla</name>
    <name type="common">European freshwater eel</name>
    <name type="synonym">Muraena anguilla</name>
    <dbReference type="NCBI Taxonomy" id="7936"/>
    <lineage>
        <taxon>Eukaryota</taxon>
        <taxon>Metazoa</taxon>
        <taxon>Chordata</taxon>
        <taxon>Craniata</taxon>
        <taxon>Vertebrata</taxon>
        <taxon>Euteleostomi</taxon>
        <taxon>Actinopterygii</taxon>
        <taxon>Neopterygii</taxon>
        <taxon>Teleostei</taxon>
        <taxon>Anguilliformes</taxon>
        <taxon>Anguillidae</taxon>
        <taxon>Anguilla</taxon>
    </lineage>
</organism>
<dbReference type="EMBL" id="GBXM01080631">
    <property type="protein sequence ID" value="JAH27946.1"/>
    <property type="molecule type" value="Transcribed_RNA"/>
</dbReference>
<proteinExistence type="predicted"/>
<name>A0A0E9RFN5_ANGAN</name>
<dbReference type="AlphaFoldDB" id="A0A0E9RFN5"/>
<reference evidence="1" key="1">
    <citation type="submission" date="2014-11" db="EMBL/GenBank/DDBJ databases">
        <authorList>
            <person name="Amaro Gonzalez C."/>
        </authorList>
    </citation>
    <scope>NUCLEOTIDE SEQUENCE</scope>
</reference>
<reference evidence="1" key="2">
    <citation type="journal article" date="2015" name="Fish Shellfish Immunol.">
        <title>Early steps in the European eel (Anguilla anguilla)-Vibrio vulnificus interaction in the gills: Role of the RtxA13 toxin.</title>
        <authorList>
            <person name="Callol A."/>
            <person name="Pajuelo D."/>
            <person name="Ebbesson L."/>
            <person name="Teles M."/>
            <person name="MacKenzie S."/>
            <person name="Amaro C."/>
        </authorList>
    </citation>
    <scope>NUCLEOTIDE SEQUENCE</scope>
</reference>
<sequence>MLFPTTVLHINSVSPTSCQFGLNMRYAFQLALCTVRIS</sequence>
<protein>
    <submittedName>
        <fullName evidence="1">Uncharacterized protein</fullName>
    </submittedName>
</protein>
<accession>A0A0E9RFN5</accession>